<gene>
    <name evidence="2" type="ORF">D6C00_03225</name>
</gene>
<keyword evidence="3" id="KW-1185">Reference proteome</keyword>
<sequence length="204" mass="22368">MCLQALEIALSGTPVRIGLGRVNDCLFANVASIGLGPKVAERLSGEIKRRLGVLGYPRALLSAYRDTRPFRCHIILDDDAEYHLRVIHVAVGNGRFYGGGAVVFEGAAVDDNRLDLYTLLPMPLWRLIQIGPWVKDGQHRELEEVRSLHGRKIQVWTSRRLPVSADGEILTHTPATFEVVPRALSVIVPSAVDTSGLTQSPTQG</sequence>
<dbReference type="InterPro" id="IPR045540">
    <property type="entry name" value="YegS/DAGK_C"/>
</dbReference>
<dbReference type="RefSeq" id="WP_125180281.1">
    <property type="nucleotide sequence ID" value="NZ_QZMU01000001.1"/>
</dbReference>
<evidence type="ECO:0000313" key="3">
    <source>
        <dbReference type="Proteomes" id="UP000287798"/>
    </source>
</evidence>
<dbReference type="Proteomes" id="UP000287798">
    <property type="component" value="Unassembled WGS sequence"/>
</dbReference>
<accession>A0A426QH30</accession>
<dbReference type="AlphaFoldDB" id="A0A426QH30"/>
<dbReference type="InterPro" id="IPR016064">
    <property type="entry name" value="NAD/diacylglycerol_kinase_sf"/>
</dbReference>
<feature type="domain" description="YegS/DAGK C-terminal" evidence="1">
    <location>
        <begin position="40"/>
        <end position="188"/>
    </location>
</feature>
<comment type="caution">
    <text evidence="2">The sequence shown here is derived from an EMBL/GenBank/DDBJ whole genome shotgun (WGS) entry which is preliminary data.</text>
</comment>
<name>A0A426QH30_9GAMM</name>
<dbReference type="OrthoDB" id="142078at2"/>
<dbReference type="SUPFAM" id="SSF111331">
    <property type="entry name" value="NAD kinase/diacylglycerol kinase-like"/>
    <property type="match status" value="1"/>
</dbReference>
<organism evidence="2 3">
    <name type="scientific">Thiohalobacter thiocyanaticus</name>
    <dbReference type="NCBI Taxonomy" id="585455"/>
    <lineage>
        <taxon>Bacteria</taxon>
        <taxon>Pseudomonadati</taxon>
        <taxon>Pseudomonadota</taxon>
        <taxon>Gammaproteobacteria</taxon>
        <taxon>Thiohalobacterales</taxon>
        <taxon>Thiohalobacteraceae</taxon>
        <taxon>Thiohalobacter</taxon>
    </lineage>
</organism>
<protein>
    <recommendedName>
        <fullName evidence="1">YegS/DAGK C-terminal domain-containing protein</fullName>
    </recommendedName>
</protein>
<evidence type="ECO:0000259" key="1">
    <source>
        <dbReference type="Pfam" id="PF19279"/>
    </source>
</evidence>
<dbReference type="EMBL" id="QZMU01000001">
    <property type="protein sequence ID" value="RRQ21068.1"/>
    <property type="molecule type" value="Genomic_DNA"/>
</dbReference>
<dbReference type="Pfam" id="PF19279">
    <property type="entry name" value="YegS_C"/>
    <property type="match status" value="1"/>
</dbReference>
<proteinExistence type="predicted"/>
<evidence type="ECO:0000313" key="2">
    <source>
        <dbReference type="EMBL" id="RRQ21068.1"/>
    </source>
</evidence>
<dbReference type="Gene3D" id="2.60.200.40">
    <property type="match status" value="1"/>
</dbReference>
<reference evidence="2 3" key="1">
    <citation type="journal article" date="2010" name="Int. J. Syst. Evol. Microbiol.">
        <title>Thiohalobacter thiocyanaticus gen. nov., sp. nov., a moderately halophilic, sulfur-oxidizing gammaproteobacterium from hypersaline lakes, that utilizes thiocyanate.</title>
        <authorList>
            <person name="Sorokin D.Y."/>
            <person name="Kovaleva O.L."/>
            <person name="Tourova T.P."/>
            <person name="Muyzer G."/>
        </authorList>
    </citation>
    <scope>NUCLEOTIDE SEQUENCE [LARGE SCALE GENOMIC DNA]</scope>
    <source>
        <strain evidence="2 3">Hrh1</strain>
    </source>
</reference>